<comment type="caution">
    <text evidence="4">The sequence shown here is derived from an EMBL/GenBank/DDBJ whole genome shotgun (WGS) entry which is preliminary data.</text>
</comment>
<dbReference type="EMBL" id="JBAWTH010000136">
    <property type="protein sequence ID" value="KAL2275349.1"/>
    <property type="molecule type" value="Genomic_DNA"/>
</dbReference>
<evidence type="ECO:0000256" key="1">
    <source>
        <dbReference type="ARBA" id="ARBA00006336"/>
    </source>
</evidence>
<dbReference type="Pfam" id="PF00857">
    <property type="entry name" value="Isochorismatase"/>
    <property type="match status" value="1"/>
</dbReference>
<dbReference type="SUPFAM" id="SSF52499">
    <property type="entry name" value="Isochorismatase-like hydrolases"/>
    <property type="match status" value="1"/>
</dbReference>
<protein>
    <recommendedName>
        <fullName evidence="3">Isochorismatase-like domain-containing protein</fullName>
    </recommendedName>
</protein>
<evidence type="ECO:0000259" key="3">
    <source>
        <dbReference type="Pfam" id="PF00857"/>
    </source>
</evidence>
<feature type="domain" description="Isochorismatase-like" evidence="3">
    <location>
        <begin position="10"/>
        <end position="192"/>
    </location>
</feature>
<dbReference type="InterPro" id="IPR036380">
    <property type="entry name" value="Isochorismatase-like_sf"/>
</dbReference>
<comment type="similarity">
    <text evidence="1">Belongs to the isochorismatase family.</text>
</comment>
<sequence>MTEILKSHPALLIIDMQNGLCHQEGCFGKLEMPVSNHLAIVETINKLRAASHAAKIPVISTRLCYNEDYSDAGVQMEEQAQIKELRGLIRGTWDADVLDELAPDTTRGEIVINKNRNSAFFNTGLEDLLRSHGVNQLLCTRVGSNVCVESTVRDGAARDYYCKTLSNATATLTMEDHNACMKNLVWFGGVVTADDILWALKQRQEKG</sequence>
<evidence type="ECO:0000313" key="5">
    <source>
        <dbReference type="Proteomes" id="UP001600888"/>
    </source>
</evidence>
<dbReference type="Proteomes" id="UP001600888">
    <property type="component" value="Unassembled WGS sequence"/>
</dbReference>
<keyword evidence="2" id="KW-0378">Hydrolase</keyword>
<keyword evidence="5" id="KW-1185">Reference proteome</keyword>
<dbReference type="CDD" id="cd00431">
    <property type="entry name" value="cysteine_hydrolases"/>
    <property type="match status" value="1"/>
</dbReference>
<dbReference type="InterPro" id="IPR050272">
    <property type="entry name" value="Isochorismatase-like_hydrls"/>
</dbReference>
<gene>
    <name evidence="4" type="ORF">FJTKL_02105</name>
</gene>
<proteinExistence type="inferred from homology"/>
<dbReference type="InterPro" id="IPR000868">
    <property type="entry name" value="Isochorismatase-like_dom"/>
</dbReference>
<evidence type="ECO:0000256" key="2">
    <source>
        <dbReference type="ARBA" id="ARBA00022801"/>
    </source>
</evidence>
<name>A0ABR4DYX9_9PEZI</name>
<accession>A0ABR4DYX9</accession>
<reference evidence="4 5" key="1">
    <citation type="submission" date="2024-03" db="EMBL/GenBank/DDBJ databases">
        <title>A high-quality draft genome sequence of Diaporthe vaccinii, a causative agent of upright dieback and viscid rot disease in cranberry plants.</title>
        <authorList>
            <person name="Sarrasin M."/>
            <person name="Lang B.F."/>
            <person name="Burger G."/>
        </authorList>
    </citation>
    <scope>NUCLEOTIDE SEQUENCE [LARGE SCALE GENOMIC DNA]</scope>
    <source>
        <strain evidence="4 5">IS7</strain>
    </source>
</reference>
<organism evidence="4 5">
    <name type="scientific">Diaporthe vaccinii</name>
    <dbReference type="NCBI Taxonomy" id="105482"/>
    <lineage>
        <taxon>Eukaryota</taxon>
        <taxon>Fungi</taxon>
        <taxon>Dikarya</taxon>
        <taxon>Ascomycota</taxon>
        <taxon>Pezizomycotina</taxon>
        <taxon>Sordariomycetes</taxon>
        <taxon>Sordariomycetidae</taxon>
        <taxon>Diaporthales</taxon>
        <taxon>Diaporthaceae</taxon>
        <taxon>Diaporthe</taxon>
        <taxon>Diaporthe eres species complex</taxon>
    </lineage>
</organism>
<dbReference type="PANTHER" id="PTHR43540">
    <property type="entry name" value="PEROXYUREIDOACRYLATE/UREIDOACRYLATE AMIDOHYDROLASE-RELATED"/>
    <property type="match status" value="1"/>
</dbReference>
<evidence type="ECO:0000313" key="4">
    <source>
        <dbReference type="EMBL" id="KAL2275349.1"/>
    </source>
</evidence>
<dbReference type="Gene3D" id="3.40.50.850">
    <property type="entry name" value="Isochorismatase-like"/>
    <property type="match status" value="1"/>
</dbReference>
<dbReference type="PANTHER" id="PTHR43540:SF6">
    <property type="entry name" value="ISOCHORISMATASE-LIKE DOMAIN-CONTAINING PROTEIN"/>
    <property type="match status" value="1"/>
</dbReference>